<dbReference type="GO" id="GO:0005975">
    <property type="term" value="P:carbohydrate metabolic process"/>
    <property type="evidence" value="ECO:0007669"/>
    <property type="project" value="UniProtKB-ARBA"/>
</dbReference>
<feature type="chain" id="PRO_5014725172" evidence="3">
    <location>
        <begin position="21"/>
        <end position="1183"/>
    </location>
</feature>
<dbReference type="PROSITE" id="PS50853">
    <property type="entry name" value="FN3"/>
    <property type="match status" value="2"/>
</dbReference>
<evidence type="ECO:0000259" key="5">
    <source>
        <dbReference type="PROSITE" id="PS50853"/>
    </source>
</evidence>
<dbReference type="InterPro" id="IPR050991">
    <property type="entry name" value="ECM_Regulatory_Proteins"/>
</dbReference>
<protein>
    <submittedName>
        <fullName evidence="6">Por secretion system C-terminal sorting domain-containing protein</fullName>
    </submittedName>
</protein>
<keyword evidence="7" id="KW-1185">Reference proteome</keyword>
<feature type="domain" description="Fibronectin type-III" evidence="5">
    <location>
        <begin position="588"/>
        <end position="678"/>
    </location>
</feature>
<dbReference type="InterPro" id="IPR026444">
    <property type="entry name" value="Secre_tail"/>
</dbReference>
<proteinExistence type="predicted"/>
<keyword evidence="2" id="KW-0677">Repeat</keyword>
<dbReference type="AlphaFoldDB" id="A0A1I7AWG2"/>
<dbReference type="NCBIfam" id="TIGR04183">
    <property type="entry name" value="Por_Secre_tail"/>
    <property type="match status" value="1"/>
</dbReference>
<dbReference type="PANTHER" id="PTHR46708:SF2">
    <property type="entry name" value="FIBRONECTIN TYPE-III DOMAIN-CONTAINING PROTEIN"/>
    <property type="match status" value="1"/>
</dbReference>
<evidence type="ECO:0000256" key="2">
    <source>
        <dbReference type="ARBA" id="ARBA00022737"/>
    </source>
</evidence>
<dbReference type="EMBL" id="FPAS01000004">
    <property type="protein sequence ID" value="SFT79249.1"/>
    <property type="molecule type" value="Genomic_DNA"/>
</dbReference>
<dbReference type="GO" id="GO:0016020">
    <property type="term" value="C:membrane"/>
    <property type="evidence" value="ECO:0007669"/>
    <property type="project" value="InterPro"/>
</dbReference>
<feature type="domain" description="Fibronectin type-III" evidence="5">
    <location>
        <begin position="211"/>
        <end position="302"/>
    </location>
</feature>
<dbReference type="InterPro" id="IPR036116">
    <property type="entry name" value="FN3_sf"/>
</dbReference>
<dbReference type="STRING" id="477690.SAMN05216474_2352"/>
<dbReference type="GO" id="GO:0004553">
    <property type="term" value="F:hydrolase activity, hydrolyzing O-glycosyl compounds"/>
    <property type="evidence" value="ECO:0007669"/>
    <property type="project" value="UniProtKB-ARBA"/>
</dbReference>
<dbReference type="OrthoDB" id="975384at2"/>
<feature type="domain" description="MAM" evidence="4">
    <location>
        <begin position="42"/>
        <end position="211"/>
    </location>
</feature>
<evidence type="ECO:0000256" key="3">
    <source>
        <dbReference type="SAM" id="SignalP"/>
    </source>
</evidence>
<organism evidence="6 7">
    <name type="scientific">Lishizhenia tianjinensis</name>
    <dbReference type="NCBI Taxonomy" id="477690"/>
    <lineage>
        <taxon>Bacteria</taxon>
        <taxon>Pseudomonadati</taxon>
        <taxon>Bacteroidota</taxon>
        <taxon>Flavobacteriia</taxon>
        <taxon>Flavobacteriales</taxon>
        <taxon>Crocinitomicaceae</taxon>
        <taxon>Lishizhenia</taxon>
    </lineage>
</organism>
<dbReference type="SMART" id="SM00060">
    <property type="entry name" value="FN3"/>
    <property type="match status" value="4"/>
</dbReference>
<dbReference type="CDD" id="cd00063">
    <property type="entry name" value="FN3"/>
    <property type="match status" value="1"/>
</dbReference>
<evidence type="ECO:0000256" key="1">
    <source>
        <dbReference type="ARBA" id="ARBA00022729"/>
    </source>
</evidence>
<dbReference type="PANTHER" id="PTHR46708">
    <property type="entry name" value="TENASCIN"/>
    <property type="match status" value="1"/>
</dbReference>
<gene>
    <name evidence="6" type="ORF">SAMN05216474_2352</name>
</gene>
<feature type="signal peptide" evidence="3">
    <location>
        <begin position="1"/>
        <end position="20"/>
    </location>
</feature>
<name>A0A1I7AWG2_9FLAO</name>
<accession>A0A1I7AWG2</accession>
<dbReference type="Gene3D" id="2.60.40.10">
    <property type="entry name" value="Immunoglobulins"/>
    <property type="match status" value="3"/>
</dbReference>
<dbReference type="InterPro" id="IPR003961">
    <property type="entry name" value="FN3_dom"/>
</dbReference>
<dbReference type="Pfam" id="PF18962">
    <property type="entry name" value="Por_Secre_tail"/>
    <property type="match status" value="1"/>
</dbReference>
<evidence type="ECO:0000313" key="6">
    <source>
        <dbReference type="EMBL" id="SFT79249.1"/>
    </source>
</evidence>
<dbReference type="RefSeq" id="WP_090250056.1">
    <property type="nucleotide sequence ID" value="NZ_FPAS01000004.1"/>
</dbReference>
<dbReference type="SUPFAM" id="SSF49899">
    <property type="entry name" value="Concanavalin A-like lectins/glucanases"/>
    <property type="match status" value="1"/>
</dbReference>
<evidence type="ECO:0000313" key="7">
    <source>
        <dbReference type="Proteomes" id="UP000236454"/>
    </source>
</evidence>
<dbReference type="InterPro" id="IPR013320">
    <property type="entry name" value="ConA-like_dom_sf"/>
</dbReference>
<sequence length="1183" mass="126313">MKKQLLALSAAVMAVAGLRAQCSPITAPFIETFTGTSAPACWTTSVTSGDGWDFNPTSTNPYYPNNNSDHTNGTLNSNFAFIDFSGGGTTADVGVILESPEIDVTGMAQPSLRYWFISTCTNPTQLSNLGTFNELFIDAFNGTSWVTVGVEQGEYGSNWSEILYDLTPYIYNTNIIKFRLRGECNGTNYAFYNDLLIDDVEIFDGSTYCFTPTNFTSTGATANTVDLDWDGSGSDYIVEYGAVGFTPGTGTYQNVNGQTDVVVSGLTAGNSYDFYIYQNCTGLADTSLAAGPVTQTAQCSPVVDFQINSVTTSAADFSWVSSGANFVVEYGAEGFNPGSGTYGTVTSSTTQNISGLTSNSFYDAYIRVICGPGDTSIYYGPVSFNTYGLGQYMDWDNGCSPLGFVDISNTGTDLNIGYYDEENIVSPFDIVFQNTLATDITVGNNGGVRIGTAGAAIGAGGNFSTLADGMAFLWGDALDEETGNVYWQVVGTAPNRTLIVHWHNICNVSGNVNSPTVNFQLQIMEATQEIFYVYDDVVFGGSNASDDYAGNADIGISGPNQDYAISVNDTEYLMNNSCVRFFYTDCPNVSDIQVNTYDYNQVGISWTPGFASETNWTVEWGPAGFTPGSGLGTTTTTTTSATITGLSQLTDYDFYVYADCNPTTSLSSNGIFVTTQTAPLCANPFGIGASSVIDSVYAAWSWQPNGSGLLPADFNVTYVPSGQNVYGPTATETTVGSQDFFDSIYAPNLIASGVYDIYVQTVCNNGDTSVYTGPINFLAFMDNDSSCYAQELAVDGNPYILYNNGAQLDPGVNAIAPPATGLNETDGWSNQNMYRTTWYTFTAPVSGDVMISGTDINFSGKMAVYETSNCGDYSQYNLIGANDNGVLFGNTAAPEWVVCGLTPGQTYYLLHSSNSNTQNNFSIRLTALDFEAGTNTGIVDACIGDTVDLFNGITGYDVQYGSWIDLANTAQMVTDNDFATSVLAAQVYSFEYRVQLGCSFDSIIAQVQIYPESSAGNDGSINVCKNQPINLTAGLSGNADLGGTWYDPQDNAITVPLPMAGNFPGQFNYDYVAGNGVCPDDTALVVVIIDGVCDWLAIDDAQIEGINVYPNPASDVLNITSQGNHEALNAQIIDVNGRLVATAKETLVAGGALTLPVDGLETGVYILKLYNNNIENSFRVVIK</sequence>
<evidence type="ECO:0000259" key="4">
    <source>
        <dbReference type="PROSITE" id="PS50060"/>
    </source>
</evidence>
<dbReference type="Proteomes" id="UP000236454">
    <property type="component" value="Unassembled WGS sequence"/>
</dbReference>
<dbReference type="PROSITE" id="PS50060">
    <property type="entry name" value="MAM_2"/>
    <property type="match status" value="1"/>
</dbReference>
<reference evidence="6 7" key="1">
    <citation type="submission" date="2016-10" db="EMBL/GenBank/DDBJ databases">
        <authorList>
            <person name="de Groot N.N."/>
        </authorList>
    </citation>
    <scope>NUCLEOTIDE SEQUENCE [LARGE SCALE GENOMIC DNA]</scope>
    <source>
        <strain evidence="6 7">CGMCC 1.7005</strain>
    </source>
</reference>
<dbReference type="SUPFAM" id="SSF49265">
    <property type="entry name" value="Fibronectin type III"/>
    <property type="match status" value="2"/>
</dbReference>
<dbReference type="InterPro" id="IPR000998">
    <property type="entry name" value="MAM_dom"/>
</dbReference>
<dbReference type="InterPro" id="IPR013783">
    <property type="entry name" value="Ig-like_fold"/>
</dbReference>
<keyword evidence="1 3" id="KW-0732">Signal</keyword>